<keyword evidence="2 3" id="KW-0378">Hydrolase</keyword>
<sequence>MSEPESEPEPLLQAQSPHNESAAPRELLSTDDGKVEVQPKPRVDLGYAQYDGRYLSNGVNQFKGMRYAAPPLGDLRWRAPRALSVREPGTPMLLPVWVYIQGGGYTANSNPDYIGATVVEESGMNVILVNFNYRVGLWGFLAGEQVREDGDLNVGLLDQRQLLKWVKTHIAKFGGDPDRVIIHGVSAGAGSAALHLTAFGGRDDGLFSGVMTQSVFFPAHQKLRDLQYQFNKTLELAGCSPDHEPMSCLRAKTSRELQTVVNRALAFPGEPRPRAGIGPLASTAT</sequence>
<dbReference type="Gene3D" id="3.40.50.1820">
    <property type="entry name" value="alpha/beta hydrolase"/>
    <property type="match status" value="1"/>
</dbReference>
<keyword evidence="7" id="KW-1185">Reference proteome</keyword>
<proteinExistence type="inferred from homology"/>
<organism evidence="6 7">
    <name type="scientific">Parascedosporium putredinis</name>
    <dbReference type="NCBI Taxonomy" id="1442378"/>
    <lineage>
        <taxon>Eukaryota</taxon>
        <taxon>Fungi</taxon>
        <taxon>Dikarya</taxon>
        <taxon>Ascomycota</taxon>
        <taxon>Pezizomycotina</taxon>
        <taxon>Sordariomycetes</taxon>
        <taxon>Hypocreomycetidae</taxon>
        <taxon>Microascales</taxon>
        <taxon>Microascaceae</taxon>
        <taxon>Parascedosporium</taxon>
    </lineage>
</organism>
<feature type="region of interest" description="Disordered" evidence="4">
    <location>
        <begin position="1"/>
        <end position="36"/>
    </location>
</feature>
<accession>A0A9P1H5T6</accession>
<dbReference type="Pfam" id="PF00135">
    <property type="entry name" value="COesterase"/>
    <property type="match status" value="2"/>
</dbReference>
<dbReference type="InterPro" id="IPR019826">
    <property type="entry name" value="Carboxylesterase_B_AS"/>
</dbReference>
<protein>
    <recommendedName>
        <fullName evidence="3">Carboxylic ester hydrolase</fullName>
        <ecNumber evidence="3">3.1.1.-</ecNumber>
    </recommendedName>
</protein>
<evidence type="ECO:0000256" key="3">
    <source>
        <dbReference type="RuleBase" id="RU361235"/>
    </source>
</evidence>
<dbReference type="InterPro" id="IPR029058">
    <property type="entry name" value="AB_hydrolase_fold"/>
</dbReference>
<comment type="similarity">
    <text evidence="1 3">Belongs to the type-B carboxylesterase/lipase family.</text>
</comment>
<feature type="domain" description="Carboxylesterase type B" evidence="5">
    <location>
        <begin position="42"/>
        <end position="82"/>
    </location>
</feature>
<dbReference type="PROSITE" id="PS00122">
    <property type="entry name" value="CARBOXYLESTERASE_B_1"/>
    <property type="match status" value="1"/>
</dbReference>
<evidence type="ECO:0000313" key="7">
    <source>
        <dbReference type="Proteomes" id="UP000838763"/>
    </source>
</evidence>
<dbReference type="OrthoDB" id="408631at2759"/>
<feature type="domain" description="Carboxylesterase type B" evidence="5">
    <location>
        <begin position="93"/>
        <end position="265"/>
    </location>
</feature>
<dbReference type="EMBL" id="CALLCH030000015">
    <property type="protein sequence ID" value="CAI4216471.1"/>
    <property type="molecule type" value="Genomic_DNA"/>
</dbReference>
<dbReference type="PANTHER" id="PTHR11559">
    <property type="entry name" value="CARBOXYLESTERASE"/>
    <property type="match status" value="1"/>
</dbReference>
<evidence type="ECO:0000313" key="6">
    <source>
        <dbReference type="EMBL" id="CAI4216471.1"/>
    </source>
</evidence>
<evidence type="ECO:0000256" key="1">
    <source>
        <dbReference type="ARBA" id="ARBA00005964"/>
    </source>
</evidence>
<evidence type="ECO:0000256" key="4">
    <source>
        <dbReference type="SAM" id="MobiDB-lite"/>
    </source>
</evidence>
<evidence type="ECO:0000259" key="5">
    <source>
        <dbReference type="Pfam" id="PF00135"/>
    </source>
</evidence>
<name>A0A9P1H5T6_9PEZI</name>
<evidence type="ECO:0000256" key="2">
    <source>
        <dbReference type="ARBA" id="ARBA00022801"/>
    </source>
</evidence>
<dbReference type="SUPFAM" id="SSF53474">
    <property type="entry name" value="alpha/beta-Hydrolases"/>
    <property type="match status" value="1"/>
</dbReference>
<reference evidence="6" key="1">
    <citation type="submission" date="2022-11" db="EMBL/GenBank/DDBJ databases">
        <authorList>
            <person name="Scott C."/>
            <person name="Bruce N."/>
        </authorList>
    </citation>
    <scope>NUCLEOTIDE SEQUENCE</scope>
</reference>
<dbReference type="EC" id="3.1.1.-" evidence="3"/>
<gene>
    <name evidence="6" type="ORF">PPNO1_LOCUS6125</name>
</gene>
<dbReference type="Proteomes" id="UP000838763">
    <property type="component" value="Unassembled WGS sequence"/>
</dbReference>
<dbReference type="AlphaFoldDB" id="A0A9P1H5T6"/>
<dbReference type="InterPro" id="IPR002018">
    <property type="entry name" value="CarbesteraseB"/>
</dbReference>
<dbReference type="InterPro" id="IPR050309">
    <property type="entry name" value="Type-B_Carboxylest/Lipase"/>
</dbReference>
<comment type="caution">
    <text evidence="6">The sequence shown here is derived from an EMBL/GenBank/DDBJ whole genome shotgun (WGS) entry which is preliminary data.</text>
</comment>
<dbReference type="GO" id="GO:0016787">
    <property type="term" value="F:hydrolase activity"/>
    <property type="evidence" value="ECO:0007669"/>
    <property type="project" value="UniProtKB-KW"/>
</dbReference>